<proteinExistence type="predicted"/>
<protein>
    <submittedName>
        <fullName evidence="2">Uncharacterized protein</fullName>
    </submittedName>
</protein>
<dbReference type="SUPFAM" id="SSF54106">
    <property type="entry name" value="LysM domain"/>
    <property type="match status" value="1"/>
</dbReference>
<evidence type="ECO:0000256" key="1">
    <source>
        <dbReference type="SAM" id="MobiDB-lite"/>
    </source>
</evidence>
<dbReference type="InterPro" id="IPR045030">
    <property type="entry name" value="LYSM1-4"/>
</dbReference>
<dbReference type="PANTHER" id="PTHR20932:SF8">
    <property type="entry name" value="LD22649P"/>
    <property type="match status" value="1"/>
</dbReference>
<dbReference type="Gene3D" id="3.10.350.10">
    <property type="entry name" value="LysM domain"/>
    <property type="match status" value="1"/>
</dbReference>
<dbReference type="SMART" id="SM00257">
    <property type="entry name" value="LysM"/>
    <property type="match status" value="1"/>
</dbReference>
<feature type="compositionally biased region" description="Polar residues" evidence="1">
    <location>
        <begin position="128"/>
        <end position="146"/>
    </location>
</feature>
<dbReference type="VEuPathDB" id="VectorBase:PPAI003845"/>
<dbReference type="CDD" id="cd00118">
    <property type="entry name" value="LysM"/>
    <property type="match status" value="1"/>
</dbReference>
<sequence>MAFDFIVGAYKIWRTHSGFTEIVTQMEEDSFFTEKQSIRESARSLKKYGSTCNHVRNTDVLVRHEVEKTDTLQGIALKYGCSTEQIRRANRLYASDSLFLRQYLMVPVDRNSPYAPKDERPHSLPPQRATSFAGSCSSDPNANTTRSLDHMPLSPDEENRRSVDEFLGKIDSTIADFLSPDCVDGDGIFSPTSKRSNSTSYSGHPCSSSHHRNSSSGSDSSHLIVMTQGRHVQNSLQRLERQQDELFEL</sequence>
<feature type="compositionally biased region" description="Polar residues" evidence="1">
    <location>
        <begin position="190"/>
        <end position="206"/>
    </location>
</feature>
<dbReference type="Proteomes" id="UP000092462">
    <property type="component" value="Unassembled WGS sequence"/>
</dbReference>
<dbReference type="InterPro" id="IPR036779">
    <property type="entry name" value="LysM_dom_sf"/>
</dbReference>
<keyword evidence="3" id="KW-1185">Reference proteome</keyword>
<dbReference type="AlphaFoldDB" id="A0A1B0D8H2"/>
<dbReference type="PROSITE" id="PS51782">
    <property type="entry name" value="LYSM"/>
    <property type="match status" value="1"/>
</dbReference>
<dbReference type="Pfam" id="PF01476">
    <property type="entry name" value="LysM"/>
    <property type="match status" value="1"/>
</dbReference>
<feature type="region of interest" description="Disordered" evidence="1">
    <location>
        <begin position="189"/>
        <end position="221"/>
    </location>
</feature>
<reference evidence="2" key="1">
    <citation type="submission" date="2022-08" db="UniProtKB">
        <authorList>
            <consortium name="EnsemblMetazoa"/>
        </authorList>
    </citation>
    <scope>IDENTIFICATION</scope>
    <source>
        <strain evidence="2">Israel</strain>
    </source>
</reference>
<dbReference type="EnsemblMetazoa" id="PPAI003845-RA">
    <property type="protein sequence ID" value="PPAI003845-PA"/>
    <property type="gene ID" value="PPAI003845"/>
</dbReference>
<dbReference type="PANTHER" id="PTHR20932">
    <property type="entry name" value="LYSM AND PUTATIVE PEPTIDOGLYCAN-BINDING DOMAIN-CONTAINING PROTEIN"/>
    <property type="match status" value="1"/>
</dbReference>
<dbReference type="VEuPathDB" id="VectorBase:PPAPM1_004343"/>
<evidence type="ECO:0000313" key="2">
    <source>
        <dbReference type="EnsemblMetazoa" id="PPAI003845-PA"/>
    </source>
</evidence>
<name>A0A1B0D8H2_PHLPP</name>
<dbReference type="InterPro" id="IPR018392">
    <property type="entry name" value="LysM"/>
</dbReference>
<feature type="region of interest" description="Disordered" evidence="1">
    <location>
        <begin position="111"/>
        <end position="160"/>
    </location>
</feature>
<evidence type="ECO:0000313" key="3">
    <source>
        <dbReference type="Proteomes" id="UP000092462"/>
    </source>
</evidence>
<organism evidence="2 3">
    <name type="scientific">Phlebotomus papatasi</name>
    <name type="common">Sandfly</name>
    <dbReference type="NCBI Taxonomy" id="29031"/>
    <lineage>
        <taxon>Eukaryota</taxon>
        <taxon>Metazoa</taxon>
        <taxon>Ecdysozoa</taxon>
        <taxon>Arthropoda</taxon>
        <taxon>Hexapoda</taxon>
        <taxon>Insecta</taxon>
        <taxon>Pterygota</taxon>
        <taxon>Neoptera</taxon>
        <taxon>Endopterygota</taxon>
        <taxon>Diptera</taxon>
        <taxon>Nematocera</taxon>
        <taxon>Psychodoidea</taxon>
        <taxon>Psychodidae</taxon>
        <taxon>Phlebotomus</taxon>
        <taxon>Phlebotomus</taxon>
    </lineage>
</organism>
<dbReference type="EMBL" id="AJVK01012625">
    <property type="status" value="NOT_ANNOTATED_CDS"/>
    <property type="molecule type" value="Genomic_DNA"/>
</dbReference>
<accession>A0A1B0D8H2</accession>
<dbReference type="EMBL" id="AJVK01012626">
    <property type="status" value="NOT_ANNOTATED_CDS"/>
    <property type="molecule type" value="Genomic_DNA"/>
</dbReference>